<dbReference type="CDD" id="cd07377">
    <property type="entry name" value="WHTH_GntR"/>
    <property type="match status" value="1"/>
</dbReference>
<dbReference type="Pfam" id="PF07729">
    <property type="entry name" value="FCD"/>
    <property type="match status" value="1"/>
</dbReference>
<organism evidence="5 6">
    <name type="scientific">Phragmitibacter flavus</name>
    <dbReference type="NCBI Taxonomy" id="2576071"/>
    <lineage>
        <taxon>Bacteria</taxon>
        <taxon>Pseudomonadati</taxon>
        <taxon>Verrucomicrobiota</taxon>
        <taxon>Verrucomicrobiia</taxon>
        <taxon>Verrucomicrobiales</taxon>
        <taxon>Verrucomicrobiaceae</taxon>
        <taxon>Phragmitibacter</taxon>
    </lineage>
</organism>
<keyword evidence="2" id="KW-0238">DNA-binding</keyword>
<dbReference type="InterPro" id="IPR036388">
    <property type="entry name" value="WH-like_DNA-bd_sf"/>
</dbReference>
<dbReference type="Gene3D" id="1.20.120.530">
    <property type="entry name" value="GntR ligand-binding domain-like"/>
    <property type="match status" value="1"/>
</dbReference>
<dbReference type="SMART" id="SM00345">
    <property type="entry name" value="HTH_GNTR"/>
    <property type="match status" value="1"/>
</dbReference>
<dbReference type="AlphaFoldDB" id="A0A5R8KEE2"/>
<dbReference type="Proteomes" id="UP000306196">
    <property type="component" value="Unassembled WGS sequence"/>
</dbReference>
<dbReference type="OrthoDB" id="185175at2"/>
<dbReference type="InterPro" id="IPR008920">
    <property type="entry name" value="TF_FadR/GntR_C"/>
</dbReference>
<dbReference type="PANTHER" id="PTHR43537">
    <property type="entry name" value="TRANSCRIPTIONAL REGULATOR, GNTR FAMILY"/>
    <property type="match status" value="1"/>
</dbReference>
<evidence type="ECO:0000313" key="5">
    <source>
        <dbReference type="EMBL" id="TLD70688.1"/>
    </source>
</evidence>
<proteinExistence type="predicted"/>
<name>A0A5R8KEE2_9BACT</name>
<protein>
    <submittedName>
        <fullName evidence="5">GntR family transcriptional regulator</fullName>
    </submittedName>
</protein>
<evidence type="ECO:0000256" key="3">
    <source>
        <dbReference type="ARBA" id="ARBA00023163"/>
    </source>
</evidence>
<evidence type="ECO:0000313" key="6">
    <source>
        <dbReference type="Proteomes" id="UP000306196"/>
    </source>
</evidence>
<dbReference type="InterPro" id="IPR036390">
    <property type="entry name" value="WH_DNA-bd_sf"/>
</dbReference>
<dbReference type="RefSeq" id="WP_138086160.1">
    <property type="nucleotide sequence ID" value="NZ_VAUV01000007.1"/>
</dbReference>
<keyword evidence="6" id="KW-1185">Reference proteome</keyword>
<keyword evidence="3" id="KW-0804">Transcription</keyword>
<dbReference type="PRINTS" id="PR00035">
    <property type="entry name" value="HTHGNTR"/>
</dbReference>
<reference evidence="5 6" key="1">
    <citation type="submission" date="2019-05" db="EMBL/GenBank/DDBJ databases">
        <title>Verrucobacter flavum gen. nov., sp. nov. a new member of the family Verrucomicrobiaceae.</title>
        <authorList>
            <person name="Szuroczki S."/>
            <person name="Abbaszade G."/>
            <person name="Szabo A."/>
            <person name="Felfoldi T."/>
            <person name="Schumann P."/>
            <person name="Boka K."/>
            <person name="Keki Z."/>
            <person name="Toumi M."/>
            <person name="Toth E."/>
        </authorList>
    </citation>
    <scope>NUCLEOTIDE SEQUENCE [LARGE SCALE GENOMIC DNA]</scope>
    <source>
        <strain evidence="5 6">MG-N-17</strain>
    </source>
</reference>
<evidence type="ECO:0000259" key="4">
    <source>
        <dbReference type="PROSITE" id="PS50949"/>
    </source>
</evidence>
<dbReference type="SUPFAM" id="SSF48008">
    <property type="entry name" value="GntR ligand-binding domain-like"/>
    <property type="match status" value="1"/>
</dbReference>
<evidence type="ECO:0000256" key="2">
    <source>
        <dbReference type="ARBA" id="ARBA00023125"/>
    </source>
</evidence>
<dbReference type="EMBL" id="VAUV01000007">
    <property type="protein sequence ID" value="TLD70688.1"/>
    <property type="molecule type" value="Genomic_DNA"/>
</dbReference>
<comment type="caution">
    <text evidence="5">The sequence shown here is derived from an EMBL/GenBank/DDBJ whole genome shotgun (WGS) entry which is preliminary data.</text>
</comment>
<feature type="domain" description="HTH gntR-type" evidence="4">
    <location>
        <begin position="10"/>
        <end position="77"/>
    </location>
</feature>
<accession>A0A5R8KEE2</accession>
<dbReference type="GO" id="GO:0003677">
    <property type="term" value="F:DNA binding"/>
    <property type="evidence" value="ECO:0007669"/>
    <property type="project" value="UniProtKB-KW"/>
</dbReference>
<dbReference type="PROSITE" id="PS50949">
    <property type="entry name" value="HTH_GNTR"/>
    <property type="match status" value="1"/>
</dbReference>
<dbReference type="InterPro" id="IPR000524">
    <property type="entry name" value="Tscrpt_reg_HTH_GntR"/>
</dbReference>
<keyword evidence="1" id="KW-0805">Transcription regulation</keyword>
<evidence type="ECO:0000256" key="1">
    <source>
        <dbReference type="ARBA" id="ARBA00023015"/>
    </source>
</evidence>
<dbReference type="SMART" id="SM00895">
    <property type="entry name" value="FCD"/>
    <property type="match status" value="1"/>
</dbReference>
<gene>
    <name evidence="5" type="ORF">FEM03_10265</name>
</gene>
<dbReference type="SUPFAM" id="SSF46785">
    <property type="entry name" value="Winged helix' DNA-binding domain"/>
    <property type="match status" value="1"/>
</dbReference>
<sequence>MTKNHIPPRRNLANEIVSQLRSDIISGVVKQGEALAEPVLAKRFGVSRAPVREAIIELERAGLVQFESTGRTHVRTLEERDIAEIIETRVALETMGARLAAIHWNAKDSRWVEANIAAQMEAATGAEFSQLDIAMHEYIMKCSGNGRLVVLWQNIRWQFEMALTYIHQLQEKLAYDLRRFTVTWHWKVLEALAARQPEMAARMMGQHITGALEWSIPGISEPPPGARLARNYRPGMNATRPTDDDDDANEEMIAIAKALASNRPS</sequence>
<dbReference type="PANTHER" id="PTHR43537:SF5">
    <property type="entry name" value="UXU OPERON TRANSCRIPTIONAL REGULATOR"/>
    <property type="match status" value="1"/>
</dbReference>
<dbReference type="Gene3D" id="1.10.10.10">
    <property type="entry name" value="Winged helix-like DNA-binding domain superfamily/Winged helix DNA-binding domain"/>
    <property type="match status" value="1"/>
</dbReference>
<dbReference type="InterPro" id="IPR011711">
    <property type="entry name" value="GntR_C"/>
</dbReference>
<dbReference type="GO" id="GO:0003700">
    <property type="term" value="F:DNA-binding transcription factor activity"/>
    <property type="evidence" value="ECO:0007669"/>
    <property type="project" value="InterPro"/>
</dbReference>
<dbReference type="Pfam" id="PF00392">
    <property type="entry name" value="GntR"/>
    <property type="match status" value="1"/>
</dbReference>